<dbReference type="Pfam" id="PF09335">
    <property type="entry name" value="VTT_dom"/>
    <property type="match status" value="1"/>
</dbReference>
<dbReference type="InterPro" id="IPR032816">
    <property type="entry name" value="VTT_dom"/>
</dbReference>
<evidence type="ECO:0000256" key="1">
    <source>
        <dbReference type="ARBA" id="ARBA00004651"/>
    </source>
</evidence>
<evidence type="ECO:0000313" key="8">
    <source>
        <dbReference type="EMBL" id="KIU30208.1"/>
    </source>
</evidence>
<keyword evidence="4 6" id="KW-1133">Transmembrane helix</keyword>
<evidence type="ECO:0000256" key="4">
    <source>
        <dbReference type="ARBA" id="ARBA00022989"/>
    </source>
</evidence>
<evidence type="ECO:0000256" key="3">
    <source>
        <dbReference type="ARBA" id="ARBA00022692"/>
    </source>
</evidence>
<name>A0A0D1K9B5_9SPHN</name>
<accession>A0A0D1K9B5</accession>
<keyword evidence="2" id="KW-1003">Cell membrane</keyword>
<protein>
    <recommendedName>
        <fullName evidence="7">VTT domain-containing protein</fullName>
    </recommendedName>
</protein>
<dbReference type="EMBL" id="JXTP01000006">
    <property type="protein sequence ID" value="KIU30208.1"/>
    <property type="molecule type" value="Genomic_DNA"/>
</dbReference>
<dbReference type="AlphaFoldDB" id="A0A0D1K9B5"/>
<feature type="transmembrane region" description="Helical" evidence="6">
    <location>
        <begin position="134"/>
        <end position="154"/>
    </location>
</feature>
<dbReference type="PANTHER" id="PTHR42709:SF6">
    <property type="entry name" value="UNDECAPRENYL PHOSPHATE TRANSPORTER A"/>
    <property type="match status" value="1"/>
</dbReference>
<dbReference type="Proteomes" id="UP000033203">
    <property type="component" value="Unassembled WGS sequence"/>
</dbReference>
<feature type="transmembrane region" description="Helical" evidence="6">
    <location>
        <begin position="12"/>
        <end position="30"/>
    </location>
</feature>
<keyword evidence="5 6" id="KW-0472">Membrane</keyword>
<comment type="subcellular location">
    <subcellularLocation>
        <location evidence="1">Cell membrane</location>
        <topology evidence="1">Multi-pass membrane protein</topology>
    </subcellularLocation>
</comment>
<evidence type="ECO:0000256" key="5">
    <source>
        <dbReference type="ARBA" id="ARBA00023136"/>
    </source>
</evidence>
<evidence type="ECO:0000259" key="7">
    <source>
        <dbReference type="Pfam" id="PF09335"/>
    </source>
</evidence>
<evidence type="ECO:0000256" key="6">
    <source>
        <dbReference type="SAM" id="Phobius"/>
    </source>
</evidence>
<dbReference type="PANTHER" id="PTHR42709">
    <property type="entry name" value="ALKALINE PHOSPHATASE LIKE PROTEIN"/>
    <property type="match status" value="1"/>
</dbReference>
<dbReference type="GO" id="GO:0005886">
    <property type="term" value="C:plasma membrane"/>
    <property type="evidence" value="ECO:0007669"/>
    <property type="project" value="UniProtKB-SubCell"/>
</dbReference>
<feature type="transmembrane region" description="Helical" evidence="6">
    <location>
        <begin position="166"/>
        <end position="187"/>
    </location>
</feature>
<organism evidence="8 9">
    <name type="scientific">Sphingomonas melonis</name>
    <dbReference type="NCBI Taxonomy" id="152682"/>
    <lineage>
        <taxon>Bacteria</taxon>
        <taxon>Pseudomonadati</taxon>
        <taxon>Pseudomonadota</taxon>
        <taxon>Alphaproteobacteria</taxon>
        <taxon>Sphingomonadales</taxon>
        <taxon>Sphingomonadaceae</taxon>
        <taxon>Sphingomonas</taxon>
    </lineage>
</organism>
<comment type="caution">
    <text evidence="8">The sequence shown here is derived from an EMBL/GenBank/DDBJ whole genome shotgun (WGS) entry which is preliminary data.</text>
</comment>
<feature type="transmembrane region" description="Helical" evidence="6">
    <location>
        <begin position="50"/>
        <end position="71"/>
    </location>
</feature>
<feature type="domain" description="VTT" evidence="7">
    <location>
        <begin position="30"/>
        <end position="156"/>
    </location>
</feature>
<reference evidence="8 9" key="1">
    <citation type="submission" date="2015-01" db="EMBL/GenBank/DDBJ databases">
        <title>Genome of Sphingomonas taxi strain 30a.</title>
        <authorList>
            <person name="Eevers N."/>
            <person name="Van Hamme J."/>
            <person name="Bottos E."/>
            <person name="Weyens N."/>
            <person name="Vangronsveld J."/>
        </authorList>
    </citation>
    <scope>NUCLEOTIDE SEQUENCE [LARGE SCALE GENOMIC DNA]</scope>
    <source>
        <strain evidence="8 9">30a</strain>
    </source>
</reference>
<sequence>MTDQLLELLTTYGLPALFVAMILAAAGMPFPSSLMLVAMGSFVAQGELSFWPVVAAGSAGAVIGDQIGYAFGRYGGRPLLAAMTRRIGGADKVEQAEAYSRKWAGWGIFFSRWLIGPLGPWINVTSGLTEYPWARFLALDVAGEVLWLVIYVSLGRAFSDQVQTIASLLGNLTWVIVGLLAAALLGWKLFGRSQAPTDDPA</sequence>
<gene>
    <name evidence="8" type="ORF">SR41_00840</name>
</gene>
<proteinExistence type="predicted"/>
<dbReference type="PATRIC" id="fig|1549858.7.peg.3788"/>
<dbReference type="InterPro" id="IPR051311">
    <property type="entry name" value="DedA_domain"/>
</dbReference>
<feature type="transmembrane region" description="Helical" evidence="6">
    <location>
        <begin position="103"/>
        <end position="122"/>
    </location>
</feature>
<evidence type="ECO:0000256" key="2">
    <source>
        <dbReference type="ARBA" id="ARBA00022475"/>
    </source>
</evidence>
<evidence type="ECO:0000313" key="9">
    <source>
        <dbReference type="Proteomes" id="UP000033203"/>
    </source>
</evidence>
<keyword evidence="3 6" id="KW-0812">Transmembrane</keyword>